<reference evidence="1 2" key="2">
    <citation type="journal article" date="2022" name="Mol. Ecol. Resour.">
        <title>The genomes of chicory, endive, great burdock and yacon provide insights into Asteraceae paleo-polyploidization history and plant inulin production.</title>
        <authorList>
            <person name="Fan W."/>
            <person name="Wang S."/>
            <person name="Wang H."/>
            <person name="Wang A."/>
            <person name="Jiang F."/>
            <person name="Liu H."/>
            <person name="Zhao H."/>
            <person name="Xu D."/>
            <person name="Zhang Y."/>
        </authorList>
    </citation>
    <scope>NUCLEOTIDE SEQUENCE [LARGE SCALE GENOMIC DNA]</scope>
    <source>
        <strain evidence="2">cv. Yunnan</strain>
        <tissue evidence="1">Leaves</tissue>
    </source>
</reference>
<sequence>MELKESIYLIKVDGDDEGEEQVNEIETRCGFGEERENFVEEMAVVMVVEVDGGGYGGGDGGGYGGGKAYSSINE</sequence>
<proteinExistence type="predicted"/>
<dbReference type="Proteomes" id="UP001056120">
    <property type="component" value="Linkage Group LG04"/>
</dbReference>
<protein>
    <submittedName>
        <fullName evidence="1">Uncharacterized protein</fullName>
    </submittedName>
</protein>
<name>A0ACB9JBZ5_9ASTR</name>
<gene>
    <name evidence="1" type="ORF">L1987_11074</name>
</gene>
<organism evidence="1 2">
    <name type="scientific">Smallanthus sonchifolius</name>
    <dbReference type="NCBI Taxonomy" id="185202"/>
    <lineage>
        <taxon>Eukaryota</taxon>
        <taxon>Viridiplantae</taxon>
        <taxon>Streptophyta</taxon>
        <taxon>Embryophyta</taxon>
        <taxon>Tracheophyta</taxon>
        <taxon>Spermatophyta</taxon>
        <taxon>Magnoliopsida</taxon>
        <taxon>eudicotyledons</taxon>
        <taxon>Gunneridae</taxon>
        <taxon>Pentapetalae</taxon>
        <taxon>asterids</taxon>
        <taxon>campanulids</taxon>
        <taxon>Asterales</taxon>
        <taxon>Asteraceae</taxon>
        <taxon>Asteroideae</taxon>
        <taxon>Heliantheae alliance</taxon>
        <taxon>Millerieae</taxon>
        <taxon>Smallanthus</taxon>
    </lineage>
</organism>
<keyword evidence="2" id="KW-1185">Reference proteome</keyword>
<comment type="caution">
    <text evidence="1">The sequence shown here is derived from an EMBL/GenBank/DDBJ whole genome shotgun (WGS) entry which is preliminary data.</text>
</comment>
<evidence type="ECO:0000313" key="2">
    <source>
        <dbReference type="Proteomes" id="UP001056120"/>
    </source>
</evidence>
<reference evidence="2" key="1">
    <citation type="journal article" date="2022" name="Mol. Ecol. Resour.">
        <title>The genomes of chicory, endive, great burdock and yacon provide insights into Asteraceae palaeo-polyploidization history and plant inulin production.</title>
        <authorList>
            <person name="Fan W."/>
            <person name="Wang S."/>
            <person name="Wang H."/>
            <person name="Wang A."/>
            <person name="Jiang F."/>
            <person name="Liu H."/>
            <person name="Zhao H."/>
            <person name="Xu D."/>
            <person name="Zhang Y."/>
        </authorList>
    </citation>
    <scope>NUCLEOTIDE SEQUENCE [LARGE SCALE GENOMIC DNA]</scope>
    <source>
        <strain evidence="2">cv. Yunnan</strain>
    </source>
</reference>
<accession>A0ACB9JBZ5</accession>
<dbReference type="EMBL" id="CM042021">
    <property type="protein sequence ID" value="KAI3817285.1"/>
    <property type="molecule type" value="Genomic_DNA"/>
</dbReference>
<evidence type="ECO:0000313" key="1">
    <source>
        <dbReference type="EMBL" id="KAI3817285.1"/>
    </source>
</evidence>